<dbReference type="Gene3D" id="3.30.160.60">
    <property type="entry name" value="Classic Zinc Finger"/>
    <property type="match status" value="5"/>
</dbReference>
<keyword evidence="2" id="KW-0488">Methylation</keyword>
<feature type="domain" description="C2H2-type" evidence="16">
    <location>
        <begin position="748"/>
        <end position="770"/>
    </location>
</feature>
<keyword evidence="5" id="KW-0597">Phosphoprotein</keyword>
<feature type="compositionally biased region" description="Low complexity" evidence="15">
    <location>
        <begin position="576"/>
        <end position="599"/>
    </location>
</feature>
<keyword evidence="4" id="KW-1017">Isopeptide bond</keyword>
<feature type="compositionally biased region" description="Polar residues" evidence="15">
    <location>
        <begin position="661"/>
        <end position="676"/>
    </location>
</feature>
<feature type="compositionally biased region" description="Low complexity" evidence="15">
    <location>
        <begin position="528"/>
        <end position="540"/>
    </location>
</feature>
<keyword evidence="3" id="KW-0678">Repressor</keyword>
<dbReference type="FunFam" id="3.30.160.60:FF:000037">
    <property type="entry name" value="B-cell lymphoma/leukemia 11A isoform X1"/>
    <property type="match status" value="1"/>
</dbReference>
<keyword evidence="10" id="KW-0832">Ubl conjugation</keyword>
<keyword evidence="9" id="KW-0862">Zinc</keyword>
<feature type="region of interest" description="Disordered" evidence="15">
    <location>
        <begin position="400"/>
        <end position="506"/>
    </location>
</feature>
<dbReference type="GO" id="GO:0003700">
    <property type="term" value="F:DNA-binding transcription factor activity"/>
    <property type="evidence" value="ECO:0007669"/>
    <property type="project" value="TreeGrafter"/>
</dbReference>
<evidence type="ECO:0000256" key="1">
    <source>
        <dbReference type="ARBA" id="ARBA00004123"/>
    </source>
</evidence>
<evidence type="ECO:0000256" key="15">
    <source>
        <dbReference type="SAM" id="MobiDB-lite"/>
    </source>
</evidence>
<feature type="domain" description="C2H2-type" evidence="16">
    <location>
        <begin position="720"/>
        <end position="747"/>
    </location>
</feature>
<dbReference type="Ensembl" id="ENSANAT00000021552.1">
    <property type="protein sequence ID" value="ENSANAP00000003851.1"/>
    <property type="gene ID" value="ENSANAG00000019961.1"/>
</dbReference>
<feature type="compositionally biased region" description="Low complexity" evidence="15">
    <location>
        <begin position="677"/>
        <end position="699"/>
    </location>
</feature>
<dbReference type="GeneTree" id="ENSGT00940000161060"/>
<protein>
    <submittedName>
        <fullName evidence="17">BCL11 transcription factor B</fullName>
    </submittedName>
</protein>
<feature type="compositionally biased region" description="Basic and acidic residues" evidence="15">
    <location>
        <begin position="541"/>
        <end position="551"/>
    </location>
</feature>
<keyword evidence="13" id="KW-0539">Nucleus</keyword>
<evidence type="ECO:0000256" key="7">
    <source>
        <dbReference type="ARBA" id="ARBA00022737"/>
    </source>
</evidence>
<keyword evidence="6" id="KW-0479">Metal-binding</keyword>
<keyword evidence="12" id="KW-0804">Transcription</keyword>
<dbReference type="PANTHER" id="PTHR45993:SF4">
    <property type="entry name" value="B-CELL LYMPHOMA_LEUKEMIA 11B"/>
    <property type="match status" value="1"/>
</dbReference>
<sequence length="818" mass="88913">MSRRKQGNPQHLSQRELITPEADHVEAAILEEDEGLEIEEPSGLGLMVGGPDPDLLTCGQCQMNFPLGDILVFIEHKRKQCGGSLGACYDKALDKDSPPPSSRSELRKVSEPVEIGIQVTPDEDDHLLSPTKGICPKQENIAGKDEPSSYICTTCKQPFNSAWFLLQHAQNTHGFRIYLEPGPASSSLTPRLTIPPPLGPEAVAQSPLMNFLGDSNPFNLLRMTGPILRDHPGFGEGRLPGTPPLFSPPPRHHLDPHRLSAEEMGLVAQHPSAFDRVMRLNPMAIDSPAMDFSRRLRELAGNSSTPPPVSPGRGNPMHRLLNPFQPSPKSPFLSTPPLPPMPPGGTPPPQPPAKSKSCEFCGKTFKFQSNLIVHRRSHTGEKPYKCQLCDHACSQASKLKRHMKTHMHKAGSLAGRSDDGLSAASSPEPGTSELAGEGLKAADGDFRHHESDPSLGHEPEEEDEEEEEEEEELLLENESRPESSFSMDSELSRNRENGGGGVAGVPGAGGGAAKALVCWQGHGERGPGRAAAVRRAPGRQAEARRLPEARGGRRGRGRRRRRGRLRGRGRGRRRSTGAGAASRRAPSPSPGSSRASPRRCPIPGLNSAAKRIKVEKDLELPPAALIPSENVYSQWLVGYAASRHFMKDPFLGFTDARQSPFATSSEHSSENGSLRFSTPPGDLLDGGLSGRSGTASGGSTPHLGGPGPGRPSSKEGRRSDTCEYCGKVFKNCSNLTVHRRSHTGERPYKCELCNYACAQSSKLTRHMKTHGQIGKEVYRCDICQMPFSVYSTLEKHMKKWHGEHLLTNDVKIEQAERS</sequence>
<feature type="compositionally biased region" description="Basic residues" evidence="15">
    <location>
        <begin position="400"/>
        <end position="409"/>
    </location>
</feature>
<feature type="domain" description="C2H2-type" evidence="16">
    <location>
        <begin position="778"/>
        <end position="801"/>
    </location>
</feature>
<evidence type="ECO:0000256" key="11">
    <source>
        <dbReference type="ARBA" id="ARBA00023015"/>
    </source>
</evidence>
<evidence type="ECO:0000256" key="12">
    <source>
        <dbReference type="ARBA" id="ARBA00023163"/>
    </source>
</evidence>
<dbReference type="PROSITE" id="PS50157">
    <property type="entry name" value="ZINC_FINGER_C2H2_2"/>
    <property type="match status" value="6"/>
</dbReference>
<evidence type="ECO:0000259" key="16">
    <source>
        <dbReference type="PROSITE" id="PS50157"/>
    </source>
</evidence>
<organism evidence="17 18">
    <name type="scientific">Aotus nancymaae</name>
    <name type="common">Ma's night monkey</name>
    <dbReference type="NCBI Taxonomy" id="37293"/>
    <lineage>
        <taxon>Eukaryota</taxon>
        <taxon>Metazoa</taxon>
        <taxon>Chordata</taxon>
        <taxon>Craniata</taxon>
        <taxon>Vertebrata</taxon>
        <taxon>Euteleostomi</taxon>
        <taxon>Mammalia</taxon>
        <taxon>Eutheria</taxon>
        <taxon>Euarchontoglires</taxon>
        <taxon>Primates</taxon>
        <taxon>Haplorrhini</taxon>
        <taxon>Platyrrhini</taxon>
        <taxon>Aotidae</taxon>
        <taxon>Aotus</taxon>
    </lineage>
</organism>
<keyword evidence="18" id="KW-1185">Reference proteome</keyword>
<dbReference type="Proteomes" id="UP000233020">
    <property type="component" value="Unplaced"/>
</dbReference>
<dbReference type="GO" id="GO:0008270">
    <property type="term" value="F:zinc ion binding"/>
    <property type="evidence" value="ECO:0007669"/>
    <property type="project" value="UniProtKB-KW"/>
</dbReference>
<accession>A0A2K5C557</accession>
<dbReference type="Pfam" id="PF23611">
    <property type="entry name" value="zf-C2H2_16"/>
    <property type="match status" value="1"/>
</dbReference>
<evidence type="ECO:0000313" key="18">
    <source>
        <dbReference type="Proteomes" id="UP000233020"/>
    </source>
</evidence>
<dbReference type="FunFam" id="3.30.160.60:FF:001175">
    <property type="entry name" value="Zinc finger, C2H2 type"/>
    <property type="match status" value="1"/>
</dbReference>
<dbReference type="GO" id="GO:0016514">
    <property type="term" value="C:SWI/SNF complex"/>
    <property type="evidence" value="ECO:0007669"/>
    <property type="project" value="UniProtKB-ARBA"/>
</dbReference>
<dbReference type="InterPro" id="IPR036236">
    <property type="entry name" value="Znf_C2H2_sf"/>
</dbReference>
<dbReference type="GO" id="GO:0045944">
    <property type="term" value="P:positive regulation of transcription by RNA polymerase II"/>
    <property type="evidence" value="ECO:0007669"/>
    <property type="project" value="TreeGrafter"/>
</dbReference>
<evidence type="ECO:0000256" key="9">
    <source>
        <dbReference type="ARBA" id="ARBA00022833"/>
    </source>
</evidence>
<evidence type="ECO:0000256" key="4">
    <source>
        <dbReference type="ARBA" id="ARBA00022499"/>
    </source>
</evidence>
<evidence type="ECO:0000256" key="8">
    <source>
        <dbReference type="ARBA" id="ARBA00022771"/>
    </source>
</evidence>
<evidence type="ECO:0000256" key="5">
    <source>
        <dbReference type="ARBA" id="ARBA00022553"/>
    </source>
</evidence>
<proteinExistence type="predicted"/>
<dbReference type="SMART" id="SM00355">
    <property type="entry name" value="ZnF_C2H2"/>
    <property type="match status" value="6"/>
</dbReference>
<dbReference type="InterPro" id="IPR057448">
    <property type="entry name" value="BCL-11A_Znf_CCHC"/>
</dbReference>
<evidence type="ECO:0000256" key="3">
    <source>
        <dbReference type="ARBA" id="ARBA00022491"/>
    </source>
</evidence>
<feature type="compositionally biased region" description="Basic and acidic residues" evidence="15">
    <location>
        <begin position="440"/>
        <end position="458"/>
    </location>
</feature>
<dbReference type="SUPFAM" id="SSF57667">
    <property type="entry name" value="beta-beta-alpha zinc fingers"/>
    <property type="match status" value="3"/>
</dbReference>
<reference evidence="17" key="1">
    <citation type="submission" date="2025-08" db="UniProtKB">
        <authorList>
            <consortium name="Ensembl"/>
        </authorList>
    </citation>
    <scope>IDENTIFICATION</scope>
</reference>
<evidence type="ECO:0000256" key="10">
    <source>
        <dbReference type="ARBA" id="ARBA00022843"/>
    </source>
</evidence>
<dbReference type="PROSITE" id="PS00028">
    <property type="entry name" value="ZINC_FINGER_C2H2_1"/>
    <property type="match status" value="6"/>
</dbReference>
<comment type="subcellular location">
    <subcellularLocation>
        <location evidence="1">Nucleus</location>
    </subcellularLocation>
</comment>
<feature type="domain" description="C2H2-type" evidence="16">
    <location>
        <begin position="356"/>
        <end position="383"/>
    </location>
</feature>
<evidence type="ECO:0000256" key="6">
    <source>
        <dbReference type="ARBA" id="ARBA00022723"/>
    </source>
</evidence>
<feature type="compositionally biased region" description="Pro residues" evidence="15">
    <location>
        <begin position="325"/>
        <end position="352"/>
    </location>
</feature>
<evidence type="ECO:0000256" key="13">
    <source>
        <dbReference type="ARBA" id="ARBA00023242"/>
    </source>
</evidence>
<evidence type="ECO:0000313" key="17">
    <source>
        <dbReference type="Ensembl" id="ENSANAP00000003851.1"/>
    </source>
</evidence>
<dbReference type="FunFam" id="3.30.160.60:FF:000046">
    <property type="entry name" value="Putative B-cell lymphoma/leukemia 11A"/>
    <property type="match status" value="1"/>
</dbReference>
<dbReference type="Pfam" id="PF25491">
    <property type="entry name" value="CCHC_BCL-11A"/>
    <property type="match status" value="1"/>
</dbReference>
<dbReference type="FunFam" id="3.30.160.60:FF:000106">
    <property type="entry name" value="B-cell lymphoma/leukemia 11A isoform X2"/>
    <property type="match status" value="1"/>
</dbReference>
<feature type="domain" description="C2H2-type" evidence="16">
    <location>
        <begin position="150"/>
        <end position="173"/>
    </location>
</feature>
<feature type="compositionally biased region" description="Acidic residues" evidence="15">
    <location>
        <begin position="459"/>
        <end position="475"/>
    </location>
</feature>
<keyword evidence="11" id="KW-0805">Transcription regulation</keyword>
<reference evidence="17" key="2">
    <citation type="submission" date="2025-09" db="UniProtKB">
        <authorList>
            <consortium name="Ensembl"/>
        </authorList>
    </citation>
    <scope>IDENTIFICATION</scope>
</reference>
<feature type="region of interest" description="Disordered" evidence="15">
    <location>
        <begin position="299"/>
        <end position="357"/>
    </location>
</feature>
<dbReference type="AlphaFoldDB" id="A0A2K5C557"/>
<gene>
    <name evidence="17" type="primary">BCL11B</name>
</gene>
<keyword evidence="8 14" id="KW-0863">Zinc-finger</keyword>
<dbReference type="InterPro" id="IPR013087">
    <property type="entry name" value="Znf_C2H2_type"/>
</dbReference>
<feature type="region of interest" description="Disordered" evidence="15">
    <location>
        <begin position="661"/>
        <end position="718"/>
    </location>
</feature>
<feature type="domain" description="C2H2-type" evidence="16">
    <location>
        <begin position="384"/>
        <end position="411"/>
    </location>
</feature>
<dbReference type="PANTHER" id="PTHR45993">
    <property type="entry name" value="B-CELL LYMPHOMA/LEUKEMIA 11"/>
    <property type="match status" value="1"/>
</dbReference>
<dbReference type="GO" id="GO:0000978">
    <property type="term" value="F:RNA polymerase II cis-regulatory region sequence-specific DNA binding"/>
    <property type="evidence" value="ECO:0007669"/>
    <property type="project" value="TreeGrafter"/>
</dbReference>
<dbReference type="InterPro" id="IPR056438">
    <property type="entry name" value="Znf-C2H2_CTCF"/>
</dbReference>
<name>A0A2K5C557_AOTNA</name>
<evidence type="ECO:0000256" key="2">
    <source>
        <dbReference type="ARBA" id="ARBA00022481"/>
    </source>
</evidence>
<dbReference type="Pfam" id="PF00096">
    <property type="entry name" value="zf-C2H2"/>
    <property type="match status" value="4"/>
</dbReference>
<evidence type="ECO:0000256" key="14">
    <source>
        <dbReference type="PROSITE-ProRule" id="PRU00042"/>
    </source>
</evidence>
<dbReference type="InterPro" id="IPR051497">
    <property type="entry name" value="Dev/Hematopoietic_TF"/>
</dbReference>
<feature type="compositionally biased region" description="Basic residues" evidence="15">
    <location>
        <begin position="552"/>
        <end position="575"/>
    </location>
</feature>
<keyword evidence="7" id="KW-0677">Repeat</keyword>
<feature type="compositionally biased region" description="Gly residues" evidence="15">
    <location>
        <begin position="497"/>
        <end position="506"/>
    </location>
</feature>
<feature type="region of interest" description="Disordered" evidence="15">
    <location>
        <begin position="524"/>
        <end position="604"/>
    </location>
</feature>